<evidence type="ECO:0000256" key="9">
    <source>
        <dbReference type="ARBA" id="ARBA00023136"/>
    </source>
</evidence>
<feature type="domain" description="ABC transporter" evidence="15">
    <location>
        <begin position="520"/>
        <end position="753"/>
    </location>
</feature>
<dbReference type="InterPro" id="IPR017871">
    <property type="entry name" value="ABC_transporter-like_CS"/>
</dbReference>
<dbReference type="CDD" id="cd18567">
    <property type="entry name" value="ABC_6TM_CvaB_RaxB_like"/>
    <property type="match status" value="1"/>
</dbReference>
<feature type="domain" description="ABC transmembrane type-1" evidence="16">
    <location>
        <begin position="198"/>
        <end position="477"/>
    </location>
</feature>
<dbReference type="GO" id="GO:0008234">
    <property type="term" value="F:cysteine-type peptidase activity"/>
    <property type="evidence" value="ECO:0007669"/>
    <property type="project" value="InterPro"/>
</dbReference>
<keyword evidence="19" id="KW-1185">Reference proteome</keyword>
<dbReference type="InterPro" id="IPR003593">
    <property type="entry name" value="AAA+_ATPase"/>
</dbReference>
<reference evidence="19" key="1">
    <citation type="submission" date="2015-07" db="EMBL/GenBank/DDBJ databases">
        <title>Discovery of a poly(ethylene terephthalate assimilation.</title>
        <authorList>
            <person name="Yoshida S."/>
            <person name="Hiraga K."/>
            <person name="Takehana T."/>
            <person name="Taniguchi I."/>
            <person name="Yamaji H."/>
            <person name="Maeda Y."/>
            <person name="Toyohara K."/>
            <person name="Miyamoto K."/>
            <person name="Kimura Y."/>
            <person name="Oda K."/>
        </authorList>
    </citation>
    <scope>NUCLEOTIDE SEQUENCE [LARGE SCALE GENOMIC DNA]</scope>
    <source>
        <strain evidence="19">NBRC 110686 / TISTR 2288 / 201-F6</strain>
    </source>
</reference>
<evidence type="ECO:0000256" key="14">
    <source>
        <dbReference type="SAM" id="Phobius"/>
    </source>
</evidence>
<dbReference type="PROSITE" id="PS50990">
    <property type="entry name" value="PEPTIDASE_C39"/>
    <property type="match status" value="1"/>
</dbReference>
<feature type="transmembrane region" description="Helical" evidence="14">
    <location>
        <begin position="336"/>
        <end position="352"/>
    </location>
</feature>
<accession>A0A0K8NXN5</accession>
<evidence type="ECO:0000259" key="17">
    <source>
        <dbReference type="PROSITE" id="PS50990"/>
    </source>
</evidence>
<dbReference type="PANTHER" id="PTHR24221">
    <property type="entry name" value="ATP-BINDING CASSETTE SUB-FAMILY B"/>
    <property type="match status" value="1"/>
</dbReference>
<dbReference type="AlphaFoldDB" id="A0A0K8NXN5"/>
<evidence type="ECO:0000256" key="8">
    <source>
        <dbReference type="ARBA" id="ARBA00022989"/>
    </source>
</evidence>
<feature type="domain" description="Peptidase C39" evidence="17">
    <location>
        <begin position="45"/>
        <end position="164"/>
    </location>
</feature>
<evidence type="ECO:0000313" key="18">
    <source>
        <dbReference type="EMBL" id="GAP35069.1"/>
    </source>
</evidence>
<proteinExistence type="inferred from homology"/>
<evidence type="ECO:0000256" key="1">
    <source>
        <dbReference type="ARBA" id="ARBA00004651"/>
    </source>
</evidence>
<comment type="similarity">
    <text evidence="11">Belongs to the ABC transporter superfamily. Cyclolysin exporter (TC 3.A.1.109.2) family.</text>
</comment>
<protein>
    <recommendedName>
        <fullName evidence="12">Cyclolysin secretion/processing ATP-binding protein CyaB</fullName>
    </recommendedName>
</protein>
<evidence type="ECO:0000256" key="11">
    <source>
        <dbReference type="ARBA" id="ARBA00061173"/>
    </source>
</evidence>
<keyword evidence="3" id="KW-1003">Cell membrane</keyword>
<dbReference type="InterPro" id="IPR003439">
    <property type="entry name" value="ABC_transporter-like_ATP-bd"/>
</dbReference>
<comment type="subcellular location">
    <subcellularLocation>
        <location evidence="1">Cell membrane</location>
        <topology evidence="1">Multi-pass membrane protein</topology>
    </subcellularLocation>
</comment>
<reference evidence="18 19" key="2">
    <citation type="journal article" date="2016" name="Science">
        <title>A bacterium that degrades and assimilates poly(ethylene terephthalate).</title>
        <authorList>
            <person name="Yoshida S."/>
            <person name="Hiraga K."/>
            <person name="Takehana T."/>
            <person name="Taniguchi I."/>
            <person name="Yamaji H."/>
            <person name="Maeda Y."/>
            <person name="Toyohara K."/>
            <person name="Miyamoto K."/>
            <person name="Kimura Y."/>
            <person name="Oda K."/>
        </authorList>
    </citation>
    <scope>NUCLEOTIDE SEQUENCE [LARGE SCALE GENOMIC DNA]</scope>
    <source>
        <strain evidence="19">NBRC 110686 / TISTR 2288 / 201-F6</strain>
    </source>
</reference>
<evidence type="ECO:0000256" key="7">
    <source>
        <dbReference type="ARBA" id="ARBA00022840"/>
    </source>
</evidence>
<feature type="transmembrane region" description="Helical" evidence="14">
    <location>
        <begin position="198"/>
        <end position="219"/>
    </location>
</feature>
<dbReference type="Pfam" id="PF00664">
    <property type="entry name" value="ABC_membrane"/>
    <property type="match status" value="1"/>
</dbReference>
<comment type="function">
    <text evidence="10">Involved in the export of calmodulin-sensitive adenylate cyclase-hemolysin (cyclolysin).</text>
</comment>
<dbReference type="PANTHER" id="PTHR24221:SF606">
    <property type="entry name" value="COLICIN V SECRETION-PROCESSING ATP-BINDING PROTEIN"/>
    <property type="match status" value="1"/>
</dbReference>
<dbReference type="InterPro" id="IPR033838">
    <property type="entry name" value="CvaB_peptidase"/>
</dbReference>
<feature type="transmembrane region" description="Helical" evidence="14">
    <location>
        <begin position="310"/>
        <end position="330"/>
    </location>
</feature>
<dbReference type="PROSITE" id="PS50929">
    <property type="entry name" value="ABC_TM1F"/>
    <property type="match status" value="1"/>
</dbReference>
<dbReference type="Proteomes" id="UP000037660">
    <property type="component" value="Unassembled WGS sequence"/>
</dbReference>
<dbReference type="CDD" id="cd02419">
    <property type="entry name" value="Peptidase_C39C"/>
    <property type="match status" value="1"/>
</dbReference>
<sequence length="787" mass="84216">MSPEGEQPAATPGASGAPGAPASAGWLRRLRLGGLGGGRTPLILQTETAECALACLAMVASHHGLRIDVPTLRQRFPLSLKGASMLDLLRIAGQLNLSPRPLRAELAHLAGLRLPCILHWDMNHFVVLTGLRRGKAVIHDPSRGLRVMALDEVSRHFTGVALELSPGHGFAPREERQPIGLRQLLGPIRGLRRSLGQIFVLALVLETFQLLAPFFLQWVVDGVLVSADRDLLVTLGLGFGLLVLVTVAVGAVRSWAVLYLSATLNLQWLGNVFGHLMRLPVAWFEKRHAGDVLSRFGAITQIQQTLTTHFIEAVLDGLLVLLTLAMMWVYSPRLTAVALAAVAAYALLRAAFYRPLREATEEAIVYDARRVSHFLESLRGVQAIKLHNRQDERQAQFMNRVVDAANAQIATRRLDLWFGVGHKLVFGLERIAVVWLGALLVLERNLSVGMLFAFLAYKEQFALRFSALIDKAVELRMLRLQGERLSDIVLTAPETDAGVPGALDPSAAPRPDGRGRGLRLELEHLRFAYSAAEKPVLVDVSLAIEPGESVAIVGPSGCGKTTLLKLMLGVHAPQAGEIRVGGVPLARVGLRGWREAIGTVMQDDLLFAGTIIDNISFFDAAPDLAWVEQCARLAAVLDEIEAMPMGLHTLVGDMGSSLSGGQRQRILLARALYKRPQILFLDEATSALDVDRERQVNQAVRELSITRIIVAHRPETIASVGRVIVLKDGRVAQDLRSVGGASPLAPMASATGTAGGGGPGPAPGGPSGGPGAGSGPAATPAGTGLGG</sequence>
<dbReference type="Gene3D" id="1.20.1560.10">
    <property type="entry name" value="ABC transporter type 1, transmembrane domain"/>
    <property type="match status" value="1"/>
</dbReference>
<dbReference type="PROSITE" id="PS50893">
    <property type="entry name" value="ABC_TRANSPORTER_2"/>
    <property type="match status" value="1"/>
</dbReference>
<feature type="region of interest" description="Disordered" evidence="13">
    <location>
        <begin position="1"/>
        <end position="21"/>
    </location>
</feature>
<dbReference type="FunFam" id="3.40.50.300:FF:000299">
    <property type="entry name" value="ABC transporter ATP-binding protein/permease"/>
    <property type="match status" value="1"/>
</dbReference>
<evidence type="ECO:0000256" key="13">
    <source>
        <dbReference type="SAM" id="MobiDB-lite"/>
    </source>
</evidence>
<dbReference type="GO" id="GO:0140359">
    <property type="term" value="F:ABC-type transporter activity"/>
    <property type="evidence" value="ECO:0007669"/>
    <property type="project" value="InterPro"/>
</dbReference>
<dbReference type="GO" id="GO:0005886">
    <property type="term" value="C:plasma membrane"/>
    <property type="evidence" value="ECO:0007669"/>
    <property type="project" value="UniProtKB-SubCell"/>
</dbReference>
<dbReference type="InterPro" id="IPR036640">
    <property type="entry name" value="ABC1_TM_sf"/>
</dbReference>
<evidence type="ECO:0000256" key="6">
    <source>
        <dbReference type="ARBA" id="ARBA00022741"/>
    </source>
</evidence>
<dbReference type="GO" id="GO:0034040">
    <property type="term" value="F:ATPase-coupled lipid transmembrane transporter activity"/>
    <property type="evidence" value="ECO:0007669"/>
    <property type="project" value="TreeGrafter"/>
</dbReference>
<evidence type="ECO:0000256" key="10">
    <source>
        <dbReference type="ARBA" id="ARBA00055355"/>
    </source>
</evidence>
<dbReference type="InterPro" id="IPR005074">
    <property type="entry name" value="Peptidase_C39"/>
</dbReference>
<dbReference type="PROSITE" id="PS00211">
    <property type="entry name" value="ABC_TRANSPORTER_1"/>
    <property type="match status" value="1"/>
</dbReference>
<dbReference type="InterPro" id="IPR011527">
    <property type="entry name" value="ABC1_TM_dom"/>
</dbReference>
<evidence type="ECO:0000256" key="3">
    <source>
        <dbReference type="ARBA" id="ARBA00022475"/>
    </source>
</evidence>
<keyword evidence="4 14" id="KW-0812">Transmembrane</keyword>
<dbReference type="RefSeq" id="WP_197284581.1">
    <property type="nucleotide sequence ID" value="NZ_BBYR01000013.1"/>
</dbReference>
<name>A0A0K8NXN5_PISS1</name>
<keyword evidence="2" id="KW-0813">Transport</keyword>
<dbReference type="STRING" id="1547922.ISF6_0634"/>
<feature type="region of interest" description="Disordered" evidence="13">
    <location>
        <begin position="739"/>
        <end position="787"/>
    </location>
</feature>
<feature type="compositionally biased region" description="Low complexity" evidence="13">
    <location>
        <begin position="8"/>
        <end position="21"/>
    </location>
</feature>
<evidence type="ECO:0000256" key="4">
    <source>
        <dbReference type="ARBA" id="ARBA00022692"/>
    </source>
</evidence>
<dbReference type="SUPFAM" id="SSF52540">
    <property type="entry name" value="P-loop containing nucleoside triphosphate hydrolases"/>
    <property type="match status" value="1"/>
</dbReference>
<dbReference type="GO" id="GO:0005524">
    <property type="term" value="F:ATP binding"/>
    <property type="evidence" value="ECO:0007669"/>
    <property type="project" value="UniProtKB-KW"/>
</dbReference>
<dbReference type="EMBL" id="BBYR01000013">
    <property type="protein sequence ID" value="GAP35069.1"/>
    <property type="molecule type" value="Genomic_DNA"/>
</dbReference>
<evidence type="ECO:0000313" key="19">
    <source>
        <dbReference type="Proteomes" id="UP000037660"/>
    </source>
</evidence>
<keyword evidence="8 14" id="KW-1133">Transmembrane helix</keyword>
<dbReference type="GO" id="GO:0031640">
    <property type="term" value="P:killing of cells of another organism"/>
    <property type="evidence" value="ECO:0007669"/>
    <property type="project" value="UniProtKB-KW"/>
</dbReference>
<feature type="transmembrane region" description="Helical" evidence="14">
    <location>
        <begin position="231"/>
        <end position="252"/>
    </location>
</feature>
<comment type="caution">
    <text evidence="18">The sequence shown here is derived from an EMBL/GenBank/DDBJ whole genome shotgun (WGS) entry which is preliminary data.</text>
</comment>
<evidence type="ECO:0000256" key="12">
    <source>
        <dbReference type="ARBA" id="ARBA00072252"/>
    </source>
</evidence>
<evidence type="ECO:0000256" key="2">
    <source>
        <dbReference type="ARBA" id="ARBA00022448"/>
    </source>
</evidence>
<keyword evidence="7" id="KW-0067">ATP-binding</keyword>
<keyword evidence="9 14" id="KW-0472">Membrane</keyword>
<dbReference type="InterPro" id="IPR039421">
    <property type="entry name" value="Type_1_exporter"/>
</dbReference>
<evidence type="ECO:0000259" key="16">
    <source>
        <dbReference type="PROSITE" id="PS50929"/>
    </source>
</evidence>
<feature type="transmembrane region" description="Helical" evidence="14">
    <location>
        <begin position="432"/>
        <end position="457"/>
    </location>
</feature>
<dbReference type="CDD" id="cd03246">
    <property type="entry name" value="ABCC_Protease_Secretion"/>
    <property type="match status" value="1"/>
</dbReference>
<evidence type="ECO:0000256" key="5">
    <source>
        <dbReference type="ARBA" id="ARBA00022735"/>
    </source>
</evidence>
<evidence type="ECO:0000259" key="15">
    <source>
        <dbReference type="PROSITE" id="PS50893"/>
    </source>
</evidence>
<dbReference type="Gene3D" id="3.40.50.300">
    <property type="entry name" value="P-loop containing nucleotide triphosphate hydrolases"/>
    <property type="match status" value="1"/>
</dbReference>
<feature type="compositionally biased region" description="Low complexity" evidence="13">
    <location>
        <begin position="775"/>
        <end position="787"/>
    </location>
</feature>
<keyword evidence="6" id="KW-0547">Nucleotide-binding</keyword>
<dbReference type="GO" id="GO:0016887">
    <property type="term" value="F:ATP hydrolysis activity"/>
    <property type="evidence" value="ECO:0007669"/>
    <property type="project" value="InterPro"/>
</dbReference>
<dbReference type="Pfam" id="PF00005">
    <property type="entry name" value="ABC_tran"/>
    <property type="match status" value="1"/>
</dbReference>
<dbReference type="Pfam" id="PF03412">
    <property type="entry name" value="Peptidase_C39"/>
    <property type="match status" value="1"/>
</dbReference>
<dbReference type="GO" id="GO:0006508">
    <property type="term" value="P:proteolysis"/>
    <property type="evidence" value="ECO:0007669"/>
    <property type="project" value="InterPro"/>
</dbReference>
<gene>
    <name evidence="18" type="ORF">ISF6_0634</name>
</gene>
<feature type="compositionally biased region" description="Gly residues" evidence="13">
    <location>
        <begin position="753"/>
        <end position="774"/>
    </location>
</feature>
<dbReference type="SUPFAM" id="SSF90123">
    <property type="entry name" value="ABC transporter transmembrane region"/>
    <property type="match status" value="1"/>
</dbReference>
<organism evidence="18 19">
    <name type="scientific">Piscinibacter sakaiensis</name>
    <name type="common">Ideonella sakaiensis</name>
    <dbReference type="NCBI Taxonomy" id="1547922"/>
    <lineage>
        <taxon>Bacteria</taxon>
        <taxon>Pseudomonadati</taxon>
        <taxon>Pseudomonadota</taxon>
        <taxon>Betaproteobacteria</taxon>
        <taxon>Burkholderiales</taxon>
        <taxon>Sphaerotilaceae</taxon>
        <taxon>Piscinibacter</taxon>
    </lineage>
</organism>
<dbReference type="InterPro" id="IPR027417">
    <property type="entry name" value="P-loop_NTPase"/>
</dbReference>
<keyword evidence="5" id="KW-0204">Cytolysis</keyword>
<keyword evidence="5" id="KW-0354">Hemolysis</keyword>
<dbReference type="Gene3D" id="3.90.70.10">
    <property type="entry name" value="Cysteine proteinases"/>
    <property type="match status" value="1"/>
</dbReference>
<dbReference type="SMART" id="SM00382">
    <property type="entry name" value="AAA"/>
    <property type="match status" value="1"/>
</dbReference>